<dbReference type="InterPro" id="IPR006121">
    <property type="entry name" value="HMA_dom"/>
</dbReference>
<sequence>MTEQRYHVTGMSCGHCADRITKEVARVEGVSDVAVDLAESSVTVRGDSPQESLIRAAITEAGYGVAAAR</sequence>
<feature type="domain" description="HMA" evidence="3">
    <location>
        <begin position="2"/>
        <end position="66"/>
    </location>
</feature>
<dbReference type="SUPFAM" id="SSF55008">
    <property type="entry name" value="HMA, heavy metal-associated domain"/>
    <property type="match status" value="1"/>
</dbReference>
<proteinExistence type="predicted"/>
<dbReference type="EMBL" id="CP108264">
    <property type="protein sequence ID" value="WTU72201.1"/>
    <property type="molecule type" value="Genomic_DNA"/>
</dbReference>
<dbReference type="InterPro" id="IPR017969">
    <property type="entry name" value="Heavy-metal-associated_CS"/>
</dbReference>
<accession>A0AAU2JJM0</accession>
<dbReference type="InterPro" id="IPR006122">
    <property type="entry name" value="HMA_Cu_ion-bd"/>
</dbReference>
<dbReference type="PROSITE" id="PS50846">
    <property type="entry name" value="HMA_2"/>
    <property type="match status" value="1"/>
</dbReference>
<keyword evidence="1" id="KW-0479">Metal-binding</keyword>
<evidence type="ECO:0000313" key="4">
    <source>
        <dbReference type="EMBL" id="WTU72201.1"/>
    </source>
</evidence>
<name>A0AAU2JJM0_9ACTN</name>
<dbReference type="PRINTS" id="PR00944">
    <property type="entry name" value="CUEXPORT"/>
</dbReference>
<dbReference type="CDD" id="cd00371">
    <property type="entry name" value="HMA"/>
    <property type="match status" value="1"/>
</dbReference>
<dbReference type="InterPro" id="IPR000428">
    <property type="entry name" value="Cu-bd"/>
</dbReference>
<organism evidence="4">
    <name type="scientific">Streptomyces sp. NBC_00049</name>
    <dbReference type="NCBI Taxonomy" id="2903617"/>
    <lineage>
        <taxon>Bacteria</taxon>
        <taxon>Bacillati</taxon>
        <taxon>Actinomycetota</taxon>
        <taxon>Actinomycetes</taxon>
        <taxon>Kitasatosporales</taxon>
        <taxon>Streptomycetaceae</taxon>
        <taxon>Streptomyces</taxon>
    </lineage>
</organism>
<dbReference type="AlphaFoldDB" id="A0AAU2JJM0"/>
<protein>
    <submittedName>
        <fullName evidence="4">Heavy-metal-associated domain-containing protein</fullName>
    </submittedName>
</protein>
<keyword evidence="2" id="KW-0186">Copper</keyword>
<evidence type="ECO:0000256" key="1">
    <source>
        <dbReference type="ARBA" id="ARBA00022723"/>
    </source>
</evidence>
<dbReference type="GO" id="GO:0005507">
    <property type="term" value="F:copper ion binding"/>
    <property type="evidence" value="ECO:0007669"/>
    <property type="project" value="InterPro"/>
</dbReference>
<dbReference type="GO" id="GO:0006825">
    <property type="term" value="P:copper ion transport"/>
    <property type="evidence" value="ECO:0007669"/>
    <property type="project" value="InterPro"/>
</dbReference>
<reference evidence="4" key="1">
    <citation type="submission" date="2022-10" db="EMBL/GenBank/DDBJ databases">
        <title>The complete genomes of actinobacterial strains from the NBC collection.</title>
        <authorList>
            <person name="Joergensen T.S."/>
            <person name="Alvarez Arevalo M."/>
            <person name="Sterndorff E.B."/>
            <person name="Faurdal D."/>
            <person name="Vuksanovic O."/>
            <person name="Mourched A.-S."/>
            <person name="Charusanti P."/>
            <person name="Shaw S."/>
            <person name="Blin K."/>
            <person name="Weber T."/>
        </authorList>
    </citation>
    <scope>NUCLEOTIDE SEQUENCE</scope>
    <source>
        <strain evidence="4">NBC_00049</strain>
    </source>
</reference>
<dbReference type="Gene3D" id="3.30.70.100">
    <property type="match status" value="1"/>
</dbReference>
<dbReference type="PROSITE" id="PS01047">
    <property type="entry name" value="HMA_1"/>
    <property type="match status" value="1"/>
</dbReference>
<dbReference type="NCBIfam" id="TIGR00003">
    <property type="entry name" value="copper ion binding protein"/>
    <property type="match status" value="1"/>
</dbReference>
<evidence type="ECO:0000259" key="3">
    <source>
        <dbReference type="PROSITE" id="PS50846"/>
    </source>
</evidence>
<gene>
    <name evidence="4" type="ORF">OG327_02015</name>
</gene>
<dbReference type="InterPro" id="IPR036163">
    <property type="entry name" value="HMA_dom_sf"/>
</dbReference>
<evidence type="ECO:0000256" key="2">
    <source>
        <dbReference type="ARBA" id="ARBA00023008"/>
    </source>
</evidence>
<dbReference type="Pfam" id="PF00403">
    <property type="entry name" value="HMA"/>
    <property type="match status" value="1"/>
</dbReference>